<accession>A0A6N3K9A5</accession>
<dbReference type="GO" id="GO:0071949">
    <property type="term" value="F:FAD binding"/>
    <property type="evidence" value="ECO:0007669"/>
    <property type="project" value="InterPro"/>
</dbReference>
<evidence type="ECO:0000313" key="5">
    <source>
        <dbReference type="EMBL" id="AXH93619.1"/>
    </source>
</evidence>
<dbReference type="PANTHER" id="PTHR43004">
    <property type="entry name" value="TRK SYSTEM POTASSIUM UPTAKE PROTEIN"/>
    <property type="match status" value="1"/>
</dbReference>
<reference evidence="6 8" key="3">
    <citation type="submission" date="2019-09" db="EMBL/GenBank/DDBJ databases">
        <title>High taxonomic diversity of Micromonospora strains isolated from Medicago sativa nodules in different geographical locations.</title>
        <authorList>
            <person name="Martinez-Hidalgo P."/>
            <person name="Flores-Felix J.D."/>
            <person name="Velazquez E."/>
            <person name="Brau L."/>
            <person name="Trujillo M.E."/>
            <person name="Martinez-Molina E."/>
        </authorList>
    </citation>
    <scope>NUCLEOTIDE SEQUENCE [LARGE SCALE GENOMIC DNA]</scope>
    <source>
        <strain evidence="6 8">ALFB5</strain>
    </source>
</reference>
<organism evidence="5 7">
    <name type="scientific">Micromonospora aurantiaca</name>
    <name type="common">nom. illeg.</name>
    <dbReference type="NCBI Taxonomy" id="47850"/>
    <lineage>
        <taxon>Bacteria</taxon>
        <taxon>Bacillati</taxon>
        <taxon>Actinomycetota</taxon>
        <taxon>Actinomycetes</taxon>
        <taxon>Micromonosporales</taxon>
        <taxon>Micromonosporaceae</taxon>
        <taxon>Micromonospora</taxon>
    </lineage>
</organism>
<keyword evidence="2" id="KW-0285">Flavoprotein</keyword>
<dbReference type="GO" id="GO:0016709">
    <property type="term" value="F:oxidoreductase activity, acting on paired donors, with incorporation or reduction of molecular oxygen, NAD(P)H as one donor, and incorporation of one atom of oxygen"/>
    <property type="evidence" value="ECO:0007669"/>
    <property type="project" value="UniProtKB-ARBA"/>
</dbReference>
<evidence type="ECO:0000259" key="4">
    <source>
        <dbReference type="Pfam" id="PF01494"/>
    </source>
</evidence>
<reference evidence="5 7" key="1">
    <citation type="submission" date="2018-07" db="EMBL/GenBank/DDBJ databases">
        <authorList>
            <person name="Ye Y."/>
        </authorList>
    </citation>
    <scope>NUCLEOTIDE SEQUENCE [LARGE SCALE GENOMIC DNA]</scope>
    <source>
        <strain evidence="5">110B</strain>
        <strain evidence="7">H14(2018)</strain>
    </source>
</reference>
<evidence type="ECO:0000256" key="3">
    <source>
        <dbReference type="ARBA" id="ARBA00022827"/>
    </source>
</evidence>
<dbReference type="PRINTS" id="PR00420">
    <property type="entry name" value="RNGMNOXGNASE"/>
</dbReference>
<dbReference type="InterPro" id="IPR002938">
    <property type="entry name" value="FAD-bd"/>
</dbReference>
<dbReference type="Gene3D" id="3.30.70.2450">
    <property type="match status" value="1"/>
</dbReference>
<proteinExistence type="predicted"/>
<reference evidence="5 7" key="2">
    <citation type="submission" date="2018-08" db="EMBL/GenBank/DDBJ databases">
        <title>Streptomyces kandeliansis sp. nov., an endophytic bacterium isolated from mangrove plant.</title>
        <authorList>
            <person name="Wang R."/>
        </authorList>
    </citation>
    <scope>NUCLEOTIDE SEQUENCE [LARGE SCALE GENOMIC DNA]</scope>
    <source>
        <strain evidence="5">110B</strain>
        <strain evidence="7">H14(2018)</strain>
    </source>
</reference>
<evidence type="ECO:0000256" key="1">
    <source>
        <dbReference type="ARBA" id="ARBA00001974"/>
    </source>
</evidence>
<dbReference type="InterPro" id="IPR036188">
    <property type="entry name" value="FAD/NAD-bd_sf"/>
</dbReference>
<dbReference type="Proteomes" id="UP000471364">
    <property type="component" value="Unassembled WGS sequence"/>
</dbReference>
<evidence type="ECO:0000313" key="8">
    <source>
        <dbReference type="Proteomes" id="UP000471364"/>
    </source>
</evidence>
<protein>
    <submittedName>
        <fullName evidence="5">FAD-binding protein</fullName>
    </submittedName>
</protein>
<dbReference type="EMBL" id="WAAR01000016">
    <property type="protein sequence ID" value="KAB1117950.1"/>
    <property type="molecule type" value="Genomic_DNA"/>
</dbReference>
<dbReference type="AlphaFoldDB" id="A0A6N3K9A5"/>
<dbReference type="Gene3D" id="3.50.50.60">
    <property type="entry name" value="FAD/NAD(P)-binding domain"/>
    <property type="match status" value="1"/>
</dbReference>
<evidence type="ECO:0000313" key="6">
    <source>
        <dbReference type="EMBL" id="KAB1117950.1"/>
    </source>
</evidence>
<dbReference type="SUPFAM" id="SSF51905">
    <property type="entry name" value="FAD/NAD(P)-binding domain"/>
    <property type="match status" value="1"/>
</dbReference>
<evidence type="ECO:0000313" key="7">
    <source>
        <dbReference type="Proteomes" id="UP000253958"/>
    </source>
</evidence>
<dbReference type="Pfam" id="PF01494">
    <property type="entry name" value="FAD_binding_3"/>
    <property type="match status" value="1"/>
</dbReference>
<dbReference type="Proteomes" id="UP000253958">
    <property type="component" value="Chromosome"/>
</dbReference>
<keyword evidence="8" id="KW-1185">Reference proteome</keyword>
<dbReference type="InterPro" id="IPR050641">
    <property type="entry name" value="RIFMO-like"/>
</dbReference>
<gene>
    <name evidence="5" type="ORF">DVH21_28935</name>
    <name evidence="6" type="ORF">F6X54_05785</name>
</gene>
<feature type="domain" description="FAD-binding" evidence="4">
    <location>
        <begin position="131"/>
        <end position="475"/>
    </location>
</feature>
<name>A0A6N3K9A5_9ACTN</name>
<comment type="cofactor">
    <cofactor evidence="1">
        <name>FAD</name>
        <dbReference type="ChEBI" id="CHEBI:57692"/>
    </cofactor>
</comment>
<evidence type="ECO:0000256" key="2">
    <source>
        <dbReference type="ARBA" id="ARBA00022630"/>
    </source>
</evidence>
<keyword evidence="3" id="KW-0274">FAD</keyword>
<dbReference type="EMBL" id="CP031263">
    <property type="protein sequence ID" value="AXH93619.1"/>
    <property type="molecule type" value="Genomic_DNA"/>
</dbReference>
<dbReference type="PANTHER" id="PTHR43004:SF19">
    <property type="entry name" value="BINDING MONOOXYGENASE, PUTATIVE (JCVI)-RELATED"/>
    <property type="match status" value="1"/>
</dbReference>
<sequence length="646" mass="69908">MSPPPLARRAGSGVSRLRAGRRPGRVAVAAVAVVAVVSAVGAAVQILRIGLGGSEAACSEVQTGGDDLLSRKLDSCVSLRLRLPPAVTSPTTAWRKEKVTFERCIPNVPQARTRIVLQHQPQPAQDVEPQVDVLVVGAGPTGLTAASEAIRHGLTVRIIESKSYRSTFSKALVAHARTLEVFETMGIADEILAEGTRFAALNTHAGRRRRAVRVSLLDQPWGDTAYPFWLSIPQYATERILEDHLNALGGEVEWQTTLDRLQDRADHVEATLTRADREDEVVRARWVVGADGGRSRVREQVGLRLDRSDAGATFVLADVKTSANLTEDEGHVFLHPAGLLLIVPMPEPRRWRIIAHVPTPPADAPLTIDAAFLDELIRERSGIEFGSHDVVWESQFNLSHGVADHYRRRRVFLAGDAAHVHSPVGGQGLNTGVQDAHNLLWKLGLARRMDAEAAERLLDSYEAERRPIGHAMVRGTAQVTRILTTRGSLIRTVVGAMAPAVIRRSAVQARLGRNVGMLDIAYPDSPIVPAAAVPAGAGRRMPNPELRACGRLYERLDRTGHTWVVRGAAGETTPDPNHPRWNGLPLVHVTDDALLHHVDGVAQVALVRPDRYIAAAGDTPEGVWSQVDGRLIPAPDVAAGTPATSD</sequence>